<keyword evidence="1" id="KW-0175">Coiled coil</keyword>
<dbReference type="InterPro" id="IPR038799">
    <property type="entry name" value="LEKR1"/>
</dbReference>
<feature type="coiled-coil region" evidence="1">
    <location>
        <begin position="67"/>
        <end position="132"/>
    </location>
</feature>
<evidence type="ECO:0000313" key="3">
    <source>
        <dbReference type="EMBL" id="EGD82072.1"/>
    </source>
</evidence>
<proteinExistence type="predicted"/>
<name>F2U378_SALR5</name>
<dbReference type="STRING" id="946362.F2U378"/>
<feature type="coiled-coil region" evidence="1">
    <location>
        <begin position="170"/>
        <end position="579"/>
    </location>
</feature>
<dbReference type="PANTHER" id="PTHR34251">
    <property type="entry name" value="LEUCINE-, GLUTAMATE- AND LYSINE-RICH PROTEIN 1"/>
    <property type="match status" value="1"/>
</dbReference>
<dbReference type="KEGG" id="sre:PTSG_02753"/>
<dbReference type="AlphaFoldDB" id="F2U378"/>
<dbReference type="OrthoDB" id="10256467at2759"/>
<feature type="compositionally biased region" description="Basic and acidic residues" evidence="2">
    <location>
        <begin position="644"/>
        <end position="656"/>
    </location>
</feature>
<evidence type="ECO:0000256" key="2">
    <source>
        <dbReference type="SAM" id="MobiDB-lite"/>
    </source>
</evidence>
<dbReference type="InParanoid" id="F2U378"/>
<dbReference type="RefSeq" id="XP_004996255.1">
    <property type="nucleotide sequence ID" value="XM_004996198.1"/>
</dbReference>
<organism evidence="4">
    <name type="scientific">Salpingoeca rosetta (strain ATCC 50818 / BSB-021)</name>
    <dbReference type="NCBI Taxonomy" id="946362"/>
    <lineage>
        <taxon>Eukaryota</taxon>
        <taxon>Choanoflagellata</taxon>
        <taxon>Craspedida</taxon>
        <taxon>Salpingoecidae</taxon>
        <taxon>Salpingoeca</taxon>
    </lineage>
</organism>
<feature type="region of interest" description="Disordered" evidence="2">
    <location>
        <begin position="627"/>
        <end position="656"/>
    </location>
</feature>
<reference evidence="3" key="1">
    <citation type="submission" date="2009-08" db="EMBL/GenBank/DDBJ databases">
        <title>Annotation of Salpingoeca rosetta.</title>
        <authorList>
            <consortium name="The Broad Institute Genome Sequencing Platform"/>
            <person name="Russ C."/>
            <person name="Cuomo C."/>
            <person name="Burger G."/>
            <person name="Gray M.W."/>
            <person name="Holland P.W.H."/>
            <person name="King N."/>
            <person name="Lang F.B.F."/>
            <person name="Roger A.J."/>
            <person name="Ruiz-Trillo I."/>
            <person name="Young S.K."/>
            <person name="Zeng Q."/>
            <person name="Gargeya S."/>
            <person name="Alvarado L."/>
            <person name="Berlin A."/>
            <person name="Chapman S.B."/>
            <person name="Chen Z."/>
            <person name="Freedman E."/>
            <person name="Gellesch M."/>
            <person name="Goldberg J."/>
            <person name="Griggs A."/>
            <person name="Gujja S."/>
            <person name="Heilman E."/>
            <person name="Heiman D."/>
            <person name="Howarth C."/>
            <person name="Mehta T."/>
            <person name="Neiman D."/>
            <person name="Pearson M."/>
            <person name="Roberts A."/>
            <person name="Saif S."/>
            <person name="Shea T."/>
            <person name="Shenoy N."/>
            <person name="Sisk P."/>
            <person name="Stolte C."/>
            <person name="Sykes S."/>
            <person name="White J."/>
            <person name="Yandava C."/>
            <person name="Haas B."/>
            <person name="Nusbaum C."/>
            <person name="Birren B."/>
        </authorList>
    </citation>
    <scope>NUCLEOTIDE SEQUENCE [LARGE SCALE GENOMIC DNA]</scope>
    <source>
        <strain evidence="3">ATCC 50818</strain>
    </source>
</reference>
<sequence>MSITMSGGQVPRSRRETAPAMSTETTPLAMQARDVSKHPLPAELQQMAEDETICKFCGISYLIHRQVKALQEEKEFLEGQLRRFKDDAAQANAMRERIRQLEADEEVARVELGRAEEKLQTQQRALADVRDRMPVLFQSLRKQLTALRETAVPQMQAVASAAGSDIAQHVQAVAARCARLERDKQQLEDMNKQASERVASLSSLQASYTRSREEVERLKADLAQTEAAHKDAQAVRAELEQKTAALAAAQARIRALEDESVRAHTGNKEEMGSLQAKLTAAQAELAAVKRECKECTAKLHEAERSKQVETAQQSRLASACAWASQSLEKAEAAITKLQHDKDKLTQELARVRASVVDKASSHELIAQSKAEVEQRLSDTVSELNNMRSAKEALSKENEALKHKLQELNSICETMEHKVTQQQQDTHAQLTTVIAQLKQQLQGDKERFEKELQLASHRSANLSKQAEVAREENAKLMATITELEQQLQHTSVTSSEQVLKLQQQLAEKKRANEELDQRLQLALQNAHDPTEARQLREALSGKEEEIAVLQDTVARECMEREQLVKSLESAREQVMRLQGAGSRRSTAPRYSRLLGCSEAKRRSTSAPLRLSPIVVVIVVTPPRSAAALRSEARNPAPPSTNDMRGFQKDTKRSKDNI</sequence>
<dbReference type="eggNOG" id="ENOG502SC0K">
    <property type="taxonomic scope" value="Eukaryota"/>
</dbReference>
<keyword evidence="4" id="KW-1185">Reference proteome</keyword>
<dbReference type="OMA" id="RECKECT"/>
<accession>F2U378</accession>
<protein>
    <submittedName>
        <fullName evidence="3">Uncharacterized protein</fullName>
    </submittedName>
</protein>
<dbReference type="EMBL" id="GL832960">
    <property type="protein sequence ID" value="EGD82072.1"/>
    <property type="molecule type" value="Genomic_DNA"/>
</dbReference>
<evidence type="ECO:0000313" key="4">
    <source>
        <dbReference type="Proteomes" id="UP000007799"/>
    </source>
</evidence>
<gene>
    <name evidence="3" type="ORF">PTSG_02753</name>
</gene>
<evidence type="ECO:0000256" key="1">
    <source>
        <dbReference type="SAM" id="Coils"/>
    </source>
</evidence>
<dbReference type="Proteomes" id="UP000007799">
    <property type="component" value="Unassembled WGS sequence"/>
</dbReference>
<dbReference type="GeneID" id="16076841"/>
<feature type="region of interest" description="Disordered" evidence="2">
    <location>
        <begin position="1"/>
        <end position="30"/>
    </location>
</feature>
<dbReference type="PANTHER" id="PTHR34251:SF1">
    <property type="entry name" value="LEUCINE, GLUTAMATE AND LYSINE RICH 1"/>
    <property type="match status" value="1"/>
</dbReference>